<accession>H0HR13</accession>
<feature type="transmembrane region" description="Helical" evidence="2">
    <location>
        <begin position="58"/>
        <end position="77"/>
    </location>
</feature>
<organism evidence="3 4">
    <name type="scientific">Mesorhizobium alhagi CCNWXJ12-2</name>
    <dbReference type="NCBI Taxonomy" id="1107882"/>
    <lineage>
        <taxon>Bacteria</taxon>
        <taxon>Pseudomonadati</taxon>
        <taxon>Pseudomonadota</taxon>
        <taxon>Alphaproteobacteria</taxon>
        <taxon>Hyphomicrobiales</taxon>
        <taxon>Phyllobacteriaceae</taxon>
        <taxon>Allomesorhizobium</taxon>
    </lineage>
</organism>
<evidence type="ECO:0000256" key="2">
    <source>
        <dbReference type="SAM" id="Phobius"/>
    </source>
</evidence>
<dbReference type="RefSeq" id="WP_008836223.1">
    <property type="nucleotide sequence ID" value="NZ_AHAM01000097.1"/>
</dbReference>
<evidence type="ECO:0000313" key="3">
    <source>
        <dbReference type="EMBL" id="EHK56875.1"/>
    </source>
</evidence>
<keyword evidence="4" id="KW-1185">Reference proteome</keyword>
<dbReference type="PATRIC" id="fig|1107882.3.peg.2545"/>
<keyword evidence="2" id="KW-1133">Transmembrane helix</keyword>
<dbReference type="OrthoDB" id="7873743at2"/>
<evidence type="ECO:0000313" key="4">
    <source>
        <dbReference type="Proteomes" id="UP000003250"/>
    </source>
</evidence>
<gene>
    <name evidence="3" type="ORF">MAXJ12_12977</name>
</gene>
<evidence type="ECO:0000256" key="1">
    <source>
        <dbReference type="SAM" id="MobiDB-lite"/>
    </source>
</evidence>
<name>H0HR13_9HYPH</name>
<dbReference type="Proteomes" id="UP000003250">
    <property type="component" value="Unassembled WGS sequence"/>
</dbReference>
<proteinExistence type="predicted"/>
<dbReference type="EMBL" id="AHAM01000097">
    <property type="protein sequence ID" value="EHK56875.1"/>
    <property type="molecule type" value="Genomic_DNA"/>
</dbReference>
<keyword evidence="2" id="KW-0472">Membrane</keyword>
<sequence>MSTPKIDEHRAPGRITTLAQVFNQKPADPPNSQNNQQKDGDRNQNSWWLLGDFPAQAIMAWMAVIAVILTGIGLYFLRRTLVYTRDAAEHSKGMLIEAQKVTAAELEPFFTIEVKEGDYFKDGIFNPSELSFQIKNQGRSVGIVHTIYQSWHTCDTGNYPEIVTPPGTHASEHRVKPVHIPIGASELSPPLRMTPNAVHKPDEGQSVYFYGYFLSRNLAGDEFEDVFLWVFIRKNSDLGMHLAVPRHNAQHYNYHRKKTA</sequence>
<reference evidence="3 4" key="1">
    <citation type="journal article" date="2012" name="J. Bacteriol.">
        <title>Draft Genome Sequence of Mesorhizobium alhagi CCNWXJ12-2T, a Novel Salt-Resistant Species Isolated from the Desert of Northwestern China.</title>
        <authorList>
            <person name="Zhou M."/>
            <person name="Chen W."/>
            <person name="Chen H."/>
            <person name="Wei G."/>
        </authorList>
    </citation>
    <scope>NUCLEOTIDE SEQUENCE [LARGE SCALE GENOMIC DNA]</scope>
    <source>
        <strain evidence="3 4">CCNWXJ12-2</strain>
    </source>
</reference>
<keyword evidence="2" id="KW-0812">Transmembrane</keyword>
<dbReference type="AlphaFoldDB" id="H0HR13"/>
<feature type="compositionally biased region" description="Polar residues" evidence="1">
    <location>
        <begin position="30"/>
        <end position="43"/>
    </location>
</feature>
<protein>
    <submittedName>
        <fullName evidence="3">Uncharacterized protein</fullName>
    </submittedName>
</protein>
<feature type="region of interest" description="Disordered" evidence="1">
    <location>
        <begin position="22"/>
        <end position="43"/>
    </location>
</feature>